<proteinExistence type="inferred from homology"/>
<sequence>MSLLHALRTVSLLLLMLGAMPAQADTVLRVFIGGPAQRPDLFRTLADRYEASHPGIRIEIGSSAATSELQRKYLSVLLNAHDPSFDALMLDIVHPYQFATASWIAPLDPYLGKEKEALLADGLPIYRQTNLIKGQLYTLPAVTDAMFMYYRKDLLAQYGIAPPQSWQELEAAAQTILKQENKPALQGLSMQGAPIEGTVCSFLLPYWSQGKEVLNKNGKLILDKPAALQSLTLWTGLIKKNVIRRHVGEVKTGDTVNTFKAGNAIFAINWGFAWNVFQNDADSRVKDKVGIIRMPAMPGGEHATCLGGWQWALSNYSRNKAQTADLLRFLASPESVRFITLQGGLLPPYLSLYDDADVQAVIPWLKDAKPALLGARSRPLTARYAQVSDVLRISTSAVLAGSLTTEEGLEDISLRLERILR</sequence>
<name>A0ABW8GNJ1_9PROT</name>
<evidence type="ECO:0000313" key="7">
    <source>
        <dbReference type="Proteomes" id="UP001617669"/>
    </source>
</evidence>
<dbReference type="RefSeq" id="WP_400883212.1">
    <property type="nucleotide sequence ID" value="NZ_JBIWXY010000002.1"/>
</dbReference>
<dbReference type="PANTHER" id="PTHR43649">
    <property type="entry name" value="ARABINOSE-BINDING PROTEIN-RELATED"/>
    <property type="match status" value="1"/>
</dbReference>
<dbReference type="Gene3D" id="3.40.190.10">
    <property type="entry name" value="Periplasmic binding protein-like II"/>
    <property type="match status" value="2"/>
</dbReference>
<keyword evidence="4 5" id="KW-0732">Signal</keyword>
<dbReference type="CDD" id="cd14750">
    <property type="entry name" value="PBP2_TMBP"/>
    <property type="match status" value="1"/>
</dbReference>
<dbReference type="InterPro" id="IPR050490">
    <property type="entry name" value="Bact_solute-bd_prot1"/>
</dbReference>
<comment type="subcellular location">
    <subcellularLocation>
        <location evidence="1">Periplasm</location>
    </subcellularLocation>
</comment>
<dbReference type="Pfam" id="PF01547">
    <property type="entry name" value="SBP_bac_1"/>
    <property type="match status" value="1"/>
</dbReference>
<comment type="caution">
    <text evidence="6">The sequence shown here is derived from an EMBL/GenBank/DDBJ whole genome shotgun (WGS) entry which is preliminary data.</text>
</comment>
<organism evidence="6 7">
    <name type="scientific">Methylobacillus methanolivorans</name>
    <dbReference type="NCBI Taxonomy" id="1848927"/>
    <lineage>
        <taxon>Bacteria</taxon>
        <taxon>Pseudomonadati</taxon>
        <taxon>Pseudomonadota</taxon>
        <taxon>Betaproteobacteria</taxon>
        <taxon>Nitrosomonadales</taxon>
        <taxon>Methylophilaceae</taxon>
        <taxon>Methylobacillus</taxon>
    </lineage>
</organism>
<reference evidence="6 7" key="1">
    <citation type="submission" date="2024-11" db="EMBL/GenBank/DDBJ databases">
        <authorList>
            <person name="Kaparullina E.N."/>
            <person name="Delegan Y.A."/>
            <person name="Doronina N.V."/>
        </authorList>
    </citation>
    <scope>NUCLEOTIDE SEQUENCE [LARGE SCALE GENOMIC DNA]</scope>
    <source>
        <strain evidence="6 7">7sh_L</strain>
    </source>
</reference>
<evidence type="ECO:0000256" key="2">
    <source>
        <dbReference type="ARBA" id="ARBA00008520"/>
    </source>
</evidence>
<keyword evidence="3" id="KW-0813">Transport</keyword>
<evidence type="ECO:0000256" key="1">
    <source>
        <dbReference type="ARBA" id="ARBA00004418"/>
    </source>
</evidence>
<dbReference type="SUPFAM" id="SSF53850">
    <property type="entry name" value="Periplasmic binding protein-like II"/>
    <property type="match status" value="1"/>
</dbReference>
<evidence type="ECO:0000256" key="4">
    <source>
        <dbReference type="ARBA" id="ARBA00022729"/>
    </source>
</evidence>
<evidence type="ECO:0000256" key="5">
    <source>
        <dbReference type="SAM" id="SignalP"/>
    </source>
</evidence>
<gene>
    <name evidence="6" type="ORF">ACIKP9_12055</name>
</gene>
<dbReference type="PANTHER" id="PTHR43649:SF34">
    <property type="entry name" value="ABC TRANSPORTER PERIPLASMIC-BINDING PROTEIN YCJN-RELATED"/>
    <property type="match status" value="1"/>
</dbReference>
<evidence type="ECO:0000313" key="6">
    <source>
        <dbReference type="EMBL" id="MFJ5446966.1"/>
    </source>
</evidence>
<accession>A0ABW8GNJ1</accession>
<protein>
    <submittedName>
        <fullName evidence="6">ABC transporter substrate-binding protein</fullName>
    </submittedName>
</protein>
<comment type="similarity">
    <text evidence="2">Belongs to the bacterial solute-binding protein 1 family.</text>
</comment>
<keyword evidence="7" id="KW-1185">Reference proteome</keyword>
<feature type="signal peptide" evidence="5">
    <location>
        <begin position="1"/>
        <end position="24"/>
    </location>
</feature>
<feature type="chain" id="PRO_5046324120" evidence="5">
    <location>
        <begin position="25"/>
        <end position="421"/>
    </location>
</feature>
<dbReference type="EMBL" id="JBIWXY010000002">
    <property type="protein sequence ID" value="MFJ5446966.1"/>
    <property type="molecule type" value="Genomic_DNA"/>
</dbReference>
<dbReference type="InterPro" id="IPR006059">
    <property type="entry name" value="SBP"/>
</dbReference>
<dbReference type="Proteomes" id="UP001617669">
    <property type="component" value="Unassembled WGS sequence"/>
</dbReference>
<evidence type="ECO:0000256" key="3">
    <source>
        <dbReference type="ARBA" id="ARBA00022448"/>
    </source>
</evidence>